<dbReference type="GO" id="GO:0043709">
    <property type="term" value="P:cell adhesion involved in single-species biofilm formation"/>
    <property type="evidence" value="ECO:0007669"/>
    <property type="project" value="TreeGrafter"/>
</dbReference>
<name>Q2S9M1_HAHCH</name>
<dbReference type="EC" id="2.7.7.65" evidence="2"/>
<dbReference type="PANTHER" id="PTHR45138:SF9">
    <property type="entry name" value="DIGUANYLATE CYCLASE DGCM-RELATED"/>
    <property type="match status" value="1"/>
</dbReference>
<reference evidence="7 8" key="1">
    <citation type="journal article" date="2005" name="Nucleic Acids Res.">
        <title>Genomic blueprint of Hahella chejuensis, a marine microbe producing an algicidal agent.</title>
        <authorList>
            <person name="Jeong H."/>
            <person name="Yim J.H."/>
            <person name="Lee C."/>
            <person name="Choi S.-H."/>
            <person name="Park Y.K."/>
            <person name="Yoon S.H."/>
            <person name="Hur C.-G."/>
            <person name="Kang H.-Y."/>
            <person name="Kim D."/>
            <person name="Lee H.H."/>
            <person name="Park K.H."/>
            <person name="Park S.-H."/>
            <person name="Park H.-S."/>
            <person name="Lee H.K."/>
            <person name="Oh T.K."/>
            <person name="Kim J.F."/>
        </authorList>
    </citation>
    <scope>NUCLEOTIDE SEQUENCE [LARGE SCALE GENOMIC DNA]</scope>
    <source>
        <strain evidence="7 8">KCTC 2396</strain>
    </source>
</reference>
<dbReference type="GO" id="GO:0005886">
    <property type="term" value="C:plasma membrane"/>
    <property type="evidence" value="ECO:0007669"/>
    <property type="project" value="TreeGrafter"/>
</dbReference>
<dbReference type="FunFam" id="3.30.70.270:FF:000001">
    <property type="entry name" value="Diguanylate cyclase domain protein"/>
    <property type="match status" value="1"/>
</dbReference>
<evidence type="ECO:0000259" key="5">
    <source>
        <dbReference type="PROSITE" id="PS50110"/>
    </source>
</evidence>
<dbReference type="SMART" id="SM00448">
    <property type="entry name" value="REC"/>
    <property type="match status" value="1"/>
</dbReference>
<dbReference type="InterPro" id="IPR001789">
    <property type="entry name" value="Sig_transdc_resp-reg_receiver"/>
</dbReference>
<dbReference type="Proteomes" id="UP000000238">
    <property type="component" value="Chromosome"/>
</dbReference>
<gene>
    <name evidence="7" type="ordered locus">HCH_06003</name>
</gene>
<dbReference type="RefSeq" id="WP_011399711.1">
    <property type="nucleotide sequence ID" value="NC_007645.1"/>
</dbReference>
<dbReference type="eggNOG" id="COG3706">
    <property type="taxonomic scope" value="Bacteria"/>
</dbReference>
<dbReference type="HOGENOM" id="CLU_000445_11_28_6"/>
<dbReference type="EMBL" id="CP000155">
    <property type="protein sequence ID" value="ABC32653.1"/>
    <property type="molecule type" value="Genomic_DNA"/>
</dbReference>
<dbReference type="SUPFAM" id="SSF55073">
    <property type="entry name" value="Nucleotide cyclase"/>
    <property type="match status" value="1"/>
</dbReference>
<dbReference type="GO" id="GO:0000160">
    <property type="term" value="P:phosphorelay signal transduction system"/>
    <property type="evidence" value="ECO:0007669"/>
    <property type="project" value="InterPro"/>
</dbReference>
<dbReference type="Gene3D" id="3.40.50.2300">
    <property type="match status" value="2"/>
</dbReference>
<feature type="domain" description="Response regulatory" evidence="5">
    <location>
        <begin position="124"/>
        <end position="242"/>
    </location>
</feature>
<keyword evidence="4" id="KW-0597">Phosphoprotein</keyword>
<evidence type="ECO:0000256" key="2">
    <source>
        <dbReference type="ARBA" id="ARBA00012528"/>
    </source>
</evidence>
<evidence type="ECO:0000256" key="3">
    <source>
        <dbReference type="ARBA" id="ARBA00034247"/>
    </source>
</evidence>
<dbReference type="GO" id="GO:1902201">
    <property type="term" value="P:negative regulation of bacterial-type flagellum-dependent cell motility"/>
    <property type="evidence" value="ECO:0007669"/>
    <property type="project" value="TreeGrafter"/>
</dbReference>
<comment type="cofactor">
    <cofactor evidence="1">
        <name>Mg(2+)</name>
        <dbReference type="ChEBI" id="CHEBI:18420"/>
    </cofactor>
</comment>
<dbReference type="OrthoDB" id="9812260at2"/>
<dbReference type="NCBIfam" id="TIGR00254">
    <property type="entry name" value="GGDEF"/>
    <property type="match status" value="1"/>
</dbReference>
<accession>Q2S9M1</accession>
<sequence length="538" mass="61104">MTIESQRDKLKQHFAGRVTTQARIVLEAWQQLKQRNWQDKQWFSDFQLATDKLGRYAARFDMTDHLCIAQSINTSLKSISLRKTPVTTADILAVEQQVMQLATVTQRKTDRTDSSANRTYLRSPIYLALNQKDLAQRIAQQMQFFGFRGELYSSHDTLLAATQKNKPETMIVDVDFGGDKNAGVELIKRIQANHETPIPVMFICPREGDIQTRLEAARCGGEEFVERTLDAAQLIEKVETYTRSGAHEPYRIMVVDDSRAQAAFMESTLRKAGMTSKIITDPMQVLIALDEFSPEIIIMDMYMPGCTGTELAKVIRQQDKFVSVPIIYLSAEDDINKQLHAMSLGGDDFLVKPINPRHLIATIHNRGRRARTLHAMMIRDSLTGLYNHTHTLNLLSMEINKANQTGEPLCFAMMDIDYFKRINDTHGHPVGDRVLKSMSLFLKQRLRKTDHIGRYGGEEFAVVLPNTDECDAKNMMNDIRERFGELMHPTESDTFKVTFSCGIAAYQAGNTQQVLAQKADKALYEAKHAGRNCVKVFR</sequence>
<feature type="domain" description="GGDEF" evidence="6">
    <location>
        <begin position="407"/>
        <end position="538"/>
    </location>
</feature>
<dbReference type="STRING" id="349521.HCH_06003"/>
<evidence type="ECO:0000313" key="8">
    <source>
        <dbReference type="Proteomes" id="UP000000238"/>
    </source>
</evidence>
<protein>
    <recommendedName>
        <fullName evidence="2">diguanylate cyclase</fullName>
        <ecNumber evidence="2">2.7.7.65</ecNumber>
    </recommendedName>
</protein>
<dbReference type="FunFam" id="3.40.50.2300:FF:000346">
    <property type="entry name" value="Diguanylate cyclase response regulator"/>
    <property type="match status" value="1"/>
</dbReference>
<dbReference type="InterPro" id="IPR000160">
    <property type="entry name" value="GGDEF_dom"/>
</dbReference>
<dbReference type="InterPro" id="IPR043128">
    <property type="entry name" value="Rev_trsase/Diguanyl_cyclase"/>
</dbReference>
<dbReference type="InterPro" id="IPR050469">
    <property type="entry name" value="Diguanylate_Cyclase"/>
</dbReference>
<feature type="domain" description="Response regulatory" evidence="5">
    <location>
        <begin position="251"/>
        <end position="367"/>
    </location>
</feature>
<evidence type="ECO:0000259" key="6">
    <source>
        <dbReference type="PROSITE" id="PS50887"/>
    </source>
</evidence>
<dbReference type="InterPro" id="IPR029787">
    <property type="entry name" value="Nucleotide_cyclase"/>
</dbReference>
<proteinExistence type="predicted"/>
<dbReference type="CDD" id="cd00156">
    <property type="entry name" value="REC"/>
    <property type="match status" value="1"/>
</dbReference>
<evidence type="ECO:0000313" key="7">
    <source>
        <dbReference type="EMBL" id="ABC32653.1"/>
    </source>
</evidence>
<dbReference type="KEGG" id="hch:HCH_06003"/>
<dbReference type="PROSITE" id="PS50110">
    <property type="entry name" value="RESPONSE_REGULATORY"/>
    <property type="match status" value="2"/>
</dbReference>
<dbReference type="Gene3D" id="3.30.70.270">
    <property type="match status" value="1"/>
</dbReference>
<comment type="catalytic activity">
    <reaction evidence="3">
        <text>2 GTP = 3',3'-c-di-GMP + 2 diphosphate</text>
        <dbReference type="Rhea" id="RHEA:24898"/>
        <dbReference type="ChEBI" id="CHEBI:33019"/>
        <dbReference type="ChEBI" id="CHEBI:37565"/>
        <dbReference type="ChEBI" id="CHEBI:58805"/>
        <dbReference type="EC" id="2.7.7.65"/>
    </reaction>
</comment>
<dbReference type="PROSITE" id="PS50887">
    <property type="entry name" value="GGDEF"/>
    <property type="match status" value="1"/>
</dbReference>
<feature type="modified residue" description="4-aspartylphosphate" evidence="4">
    <location>
        <position position="300"/>
    </location>
</feature>
<dbReference type="eggNOG" id="COG0745">
    <property type="taxonomic scope" value="Bacteria"/>
</dbReference>
<dbReference type="GO" id="GO:0052621">
    <property type="term" value="F:diguanylate cyclase activity"/>
    <property type="evidence" value="ECO:0007669"/>
    <property type="project" value="UniProtKB-EC"/>
</dbReference>
<evidence type="ECO:0000256" key="1">
    <source>
        <dbReference type="ARBA" id="ARBA00001946"/>
    </source>
</evidence>
<feature type="modified residue" description="4-aspartylphosphate" evidence="4">
    <location>
        <position position="173"/>
    </location>
</feature>
<dbReference type="Pfam" id="PF00072">
    <property type="entry name" value="Response_reg"/>
    <property type="match status" value="2"/>
</dbReference>
<dbReference type="SUPFAM" id="SSF52172">
    <property type="entry name" value="CheY-like"/>
    <property type="match status" value="2"/>
</dbReference>
<dbReference type="Pfam" id="PF00990">
    <property type="entry name" value="GGDEF"/>
    <property type="match status" value="1"/>
</dbReference>
<organism evidence="7 8">
    <name type="scientific">Hahella chejuensis (strain KCTC 2396)</name>
    <dbReference type="NCBI Taxonomy" id="349521"/>
    <lineage>
        <taxon>Bacteria</taxon>
        <taxon>Pseudomonadati</taxon>
        <taxon>Pseudomonadota</taxon>
        <taxon>Gammaproteobacteria</taxon>
        <taxon>Oceanospirillales</taxon>
        <taxon>Hahellaceae</taxon>
        <taxon>Hahella</taxon>
    </lineage>
</organism>
<evidence type="ECO:0000256" key="4">
    <source>
        <dbReference type="PROSITE-ProRule" id="PRU00169"/>
    </source>
</evidence>
<dbReference type="SMART" id="SM00267">
    <property type="entry name" value="GGDEF"/>
    <property type="match status" value="1"/>
</dbReference>
<keyword evidence="8" id="KW-1185">Reference proteome</keyword>
<dbReference type="AlphaFoldDB" id="Q2S9M1"/>
<dbReference type="InterPro" id="IPR011006">
    <property type="entry name" value="CheY-like_superfamily"/>
</dbReference>
<dbReference type="CDD" id="cd01949">
    <property type="entry name" value="GGDEF"/>
    <property type="match status" value="1"/>
</dbReference>
<dbReference type="PANTHER" id="PTHR45138">
    <property type="entry name" value="REGULATORY COMPONENTS OF SENSORY TRANSDUCTION SYSTEM"/>
    <property type="match status" value="1"/>
</dbReference>